<name>A0A2U8WDK4_9HYPH</name>
<sequence>MSARTDTLLALLSRVVDHVRAANARAERAEAAAREGESRLAVTEATVRRLREELGAQARACAAAEARAVEANLRICQAAEALGFAAAGEAGAPPAAEAPARLH</sequence>
<feature type="coiled-coil region" evidence="1">
    <location>
        <begin position="19"/>
        <end position="67"/>
    </location>
</feature>
<dbReference type="EMBL" id="CP029550">
    <property type="protein sequence ID" value="AWN43530.1"/>
    <property type="molecule type" value="Genomic_DNA"/>
</dbReference>
<dbReference type="KEGG" id="mets:DK389_27240"/>
<reference evidence="3" key="1">
    <citation type="submission" date="2018-05" db="EMBL/GenBank/DDBJ databases">
        <title>Complete Genome Sequence of Methylobacterium sp. 17SD2-17.</title>
        <authorList>
            <person name="Srinivasan S."/>
        </authorList>
    </citation>
    <scope>NUCLEOTIDE SEQUENCE [LARGE SCALE GENOMIC DNA]</scope>
    <source>
        <strain evidence="3">17SD2-17</strain>
    </source>
</reference>
<gene>
    <name evidence="2" type="ORF">DK389_27240</name>
</gene>
<keyword evidence="3" id="KW-1185">Reference proteome</keyword>
<accession>A0A2U8WDK4</accession>
<dbReference type="Proteomes" id="UP000245926">
    <property type="component" value="Chromosome"/>
</dbReference>
<dbReference type="AlphaFoldDB" id="A0A2U8WDK4"/>
<evidence type="ECO:0000256" key="1">
    <source>
        <dbReference type="SAM" id="Coils"/>
    </source>
</evidence>
<organism evidence="2 3">
    <name type="scientific">Methylobacterium durans</name>
    <dbReference type="NCBI Taxonomy" id="2202825"/>
    <lineage>
        <taxon>Bacteria</taxon>
        <taxon>Pseudomonadati</taxon>
        <taxon>Pseudomonadota</taxon>
        <taxon>Alphaproteobacteria</taxon>
        <taxon>Hyphomicrobiales</taxon>
        <taxon>Methylobacteriaceae</taxon>
        <taxon>Methylobacterium</taxon>
    </lineage>
</organism>
<evidence type="ECO:0000313" key="2">
    <source>
        <dbReference type="EMBL" id="AWN43530.1"/>
    </source>
</evidence>
<protein>
    <submittedName>
        <fullName evidence="2">Uncharacterized protein</fullName>
    </submittedName>
</protein>
<proteinExistence type="predicted"/>
<dbReference type="RefSeq" id="WP_109894417.1">
    <property type="nucleotide sequence ID" value="NZ_CP029550.1"/>
</dbReference>
<evidence type="ECO:0000313" key="3">
    <source>
        <dbReference type="Proteomes" id="UP000245926"/>
    </source>
</evidence>
<keyword evidence="1" id="KW-0175">Coiled coil</keyword>